<protein>
    <recommendedName>
        <fullName evidence="6">Cytochrome P450</fullName>
    </recommendedName>
</protein>
<gene>
    <name evidence="4" type="ORF">L1049_007130</name>
</gene>
<evidence type="ECO:0000313" key="4">
    <source>
        <dbReference type="EMBL" id="KAK9277585.1"/>
    </source>
</evidence>
<accession>A0AAP0WV16</accession>
<keyword evidence="3" id="KW-0812">Transmembrane</keyword>
<dbReference type="InterPro" id="IPR036396">
    <property type="entry name" value="Cyt_P450_sf"/>
</dbReference>
<sequence length="539" mass="61736">MISNVLYMTLSIICNQWAWWWEGSNNEDKLARTVLTVLILILAIFWYRWAFRKVRNGMAPLPPGPMGLPLVGYLPFVGTSPHLSFTELSHVYGPIYKLWLGKKLCVVLSSPLLVKEVVRDQDLNFAYRDPPIAGLTITYGGIDILWSPYGPGWRLLRKVLVREILSNTCLDNCYPLRRHEIRKTIRDVYTKIGTPIDIGKTSFLTEFNVVMNLLWGSMFEGEKSSSDGAKFREVVSEILEQVAKPNVSDFFPMLARFDLLGVEKKTKKLFLWIDQFFDSIIDQRRKKDTVEGDGTFKSEERKDFLHLLLKLKEQEDTTTPITMTQIKALLLDFVVGGTDTTSTIVEWVMAEMIRHPGVMKKVQEELADVVGMNNIVEESNLPNLHYLDAVVKETFRLHPVVPLLIPRCANVSCTVGGYSVPKGTQVFLNVWALHRDPQLWDNPSEFKPERFLNDTSIWDYTGNNFQYLPFGSGRRMCAGVPLGGRMMMYELASLLHSFEWQLPRGTELDFSENLKIILKKKTPLIAIPFQRLSNLELYA</sequence>
<dbReference type="GO" id="GO:0016705">
    <property type="term" value="F:oxidoreductase activity, acting on paired donors, with incorporation or reduction of molecular oxygen"/>
    <property type="evidence" value="ECO:0007669"/>
    <property type="project" value="InterPro"/>
</dbReference>
<organism evidence="4 5">
    <name type="scientific">Liquidambar formosana</name>
    <name type="common">Formosan gum</name>
    <dbReference type="NCBI Taxonomy" id="63359"/>
    <lineage>
        <taxon>Eukaryota</taxon>
        <taxon>Viridiplantae</taxon>
        <taxon>Streptophyta</taxon>
        <taxon>Embryophyta</taxon>
        <taxon>Tracheophyta</taxon>
        <taxon>Spermatophyta</taxon>
        <taxon>Magnoliopsida</taxon>
        <taxon>eudicotyledons</taxon>
        <taxon>Gunneridae</taxon>
        <taxon>Pentapetalae</taxon>
        <taxon>Saxifragales</taxon>
        <taxon>Altingiaceae</taxon>
        <taxon>Liquidambar</taxon>
    </lineage>
</organism>
<dbReference type="GO" id="GO:0004497">
    <property type="term" value="F:monooxygenase activity"/>
    <property type="evidence" value="ECO:0007669"/>
    <property type="project" value="UniProtKB-KW"/>
</dbReference>
<evidence type="ECO:0000256" key="1">
    <source>
        <dbReference type="PIRSR" id="PIRSR602401-1"/>
    </source>
</evidence>
<dbReference type="InterPro" id="IPR017972">
    <property type="entry name" value="Cyt_P450_CS"/>
</dbReference>
<dbReference type="EMBL" id="JBBPBK010000010">
    <property type="protein sequence ID" value="KAK9277585.1"/>
    <property type="molecule type" value="Genomic_DNA"/>
</dbReference>
<dbReference type="GO" id="GO:0005506">
    <property type="term" value="F:iron ion binding"/>
    <property type="evidence" value="ECO:0007669"/>
    <property type="project" value="InterPro"/>
</dbReference>
<dbReference type="PANTHER" id="PTHR47951:SF7">
    <property type="entry name" value="FLAVONOID 3',5'-HYDROXYLASE-LIKE ISOFORM X1"/>
    <property type="match status" value="1"/>
</dbReference>
<feature type="binding site" description="axial binding residue" evidence="1">
    <location>
        <position position="477"/>
    </location>
    <ligand>
        <name>heme</name>
        <dbReference type="ChEBI" id="CHEBI:30413"/>
    </ligand>
    <ligandPart>
        <name>Fe</name>
        <dbReference type="ChEBI" id="CHEBI:18248"/>
    </ligandPart>
</feature>
<comment type="caution">
    <text evidence="4">The sequence shown here is derived from an EMBL/GenBank/DDBJ whole genome shotgun (WGS) entry which is preliminary data.</text>
</comment>
<dbReference type="Pfam" id="PF00067">
    <property type="entry name" value="p450"/>
    <property type="match status" value="1"/>
</dbReference>
<dbReference type="GO" id="GO:0020037">
    <property type="term" value="F:heme binding"/>
    <property type="evidence" value="ECO:0007669"/>
    <property type="project" value="InterPro"/>
</dbReference>
<keyword evidence="3" id="KW-1133">Transmembrane helix</keyword>
<keyword evidence="2" id="KW-0503">Monooxygenase</keyword>
<feature type="transmembrane region" description="Helical" evidence="3">
    <location>
        <begin position="30"/>
        <end position="49"/>
    </location>
</feature>
<dbReference type="Gene3D" id="1.10.630.10">
    <property type="entry name" value="Cytochrome P450"/>
    <property type="match status" value="1"/>
</dbReference>
<keyword evidence="1 2" id="KW-0408">Iron</keyword>
<evidence type="ECO:0000313" key="5">
    <source>
        <dbReference type="Proteomes" id="UP001415857"/>
    </source>
</evidence>
<keyword evidence="1 2" id="KW-0479">Metal-binding</keyword>
<comment type="similarity">
    <text evidence="2">Belongs to the cytochrome P450 family.</text>
</comment>
<keyword evidence="5" id="KW-1185">Reference proteome</keyword>
<dbReference type="InterPro" id="IPR001128">
    <property type="entry name" value="Cyt_P450"/>
</dbReference>
<dbReference type="PROSITE" id="PS00086">
    <property type="entry name" value="CYTOCHROME_P450"/>
    <property type="match status" value="1"/>
</dbReference>
<dbReference type="PRINTS" id="PR00463">
    <property type="entry name" value="EP450I"/>
</dbReference>
<reference evidence="4 5" key="1">
    <citation type="journal article" date="2024" name="Plant J.">
        <title>Genome sequences and population genomics reveal climatic adaptation and genomic divergence between two closely related sweetgum species.</title>
        <authorList>
            <person name="Xu W.Q."/>
            <person name="Ren C.Q."/>
            <person name="Zhang X.Y."/>
            <person name="Comes H.P."/>
            <person name="Liu X.H."/>
            <person name="Li Y.G."/>
            <person name="Kettle C.J."/>
            <person name="Jalonen R."/>
            <person name="Gaisberger H."/>
            <person name="Ma Y.Z."/>
            <person name="Qiu Y.X."/>
        </authorList>
    </citation>
    <scope>NUCLEOTIDE SEQUENCE [LARGE SCALE GENOMIC DNA]</scope>
    <source>
        <strain evidence="4">Hangzhou</strain>
    </source>
</reference>
<evidence type="ECO:0000256" key="2">
    <source>
        <dbReference type="RuleBase" id="RU000461"/>
    </source>
</evidence>
<evidence type="ECO:0000256" key="3">
    <source>
        <dbReference type="SAM" id="Phobius"/>
    </source>
</evidence>
<keyword evidence="1 2" id="KW-0349">Heme</keyword>
<dbReference type="FunFam" id="1.10.630.10:FF:000207">
    <property type="entry name" value="Putative cytochrome P450 superfamily protein"/>
    <property type="match status" value="1"/>
</dbReference>
<dbReference type="PANTHER" id="PTHR47951">
    <property type="entry name" value="OS08G0547900 PROTEIN"/>
    <property type="match status" value="1"/>
</dbReference>
<dbReference type="SUPFAM" id="SSF48264">
    <property type="entry name" value="Cytochrome P450"/>
    <property type="match status" value="1"/>
</dbReference>
<comment type="cofactor">
    <cofactor evidence="1">
        <name>heme</name>
        <dbReference type="ChEBI" id="CHEBI:30413"/>
    </cofactor>
</comment>
<name>A0AAP0WV16_LIQFO</name>
<dbReference type="InterPro" id="IPR002401">
    <property type="entry name" value="Cyt_P450_E_grp-I"/>
</dbReference>
<evidence type="ECO:0008006" key="6">
    <source>
        <dbReference type="Google" id="ProtNLM"/>
    </source>
</evidence>
<dbReference type="AlphaFoldDB" id="A0AAP0WV16"/>
<keyword evidence="3" id="KW-0472">Membrane</keyword>
<dbReference type="Proteomes" id="UP001415857">
    <property type="component" value="Unassembled WGS sequence"/>
</dbReference>
<dbReference type="CDD" id="cd11073">
    <property type="entry name" value="CYP76-like"/>
    <property type="match status" value="1"/>
</dbReference>
<proteinExistence type="inferred from homology"/>
<keyword evidence="2" id="KW-0560">Oxidoreductase</keyword>
<dbReference type="PRINTS" id="PR00385">
    <property type="entry name" value="P450"/>
</dbReference>